<evidence type="ECO:0000259" key="7">
    <source>
        <dbReference type="PROSITE" id="PS50853"/>
    </source>
</evidence>
<dbReference type="Pfam" id="PF00041">
    <property type="entry name" value="fn3"/>
    <property type="match status" value="1"/>
</dbReference>
<feature type="region of interest" description="Disordered" evidence="5">
    <location>
        <begin position="162"/>
        <end position="186"/>
    </location>
</feature>
<reference evidence="8 9" key="1">
    <citation type="submission" date="2018-01" db="EMBL/GenBank/DDBJ databases">
        <title>The draft genome of Hanstruepera neustonica JCM19743.</title>
        <authorList>
            <person name="He R.-H."/>
            <person name="Du Z.-J."/>
        </authorList>
    </citation>
    <scope>NUCLEOTIDE SEQUENCE [LARGE SCALE GENOMIC DNA]</scope>
    <source>
        <strain evidence="8 9">JCM19743</strain>
    </source>
</reference>
<dbReference type="SUPFAM" id="SSF54060">
    <property type="entry name" value="His-Me finger endonucleases"/>
    <property type="match status" value="1"/>
</dbReference>
<gene>
    <name evidence="8" type="ORF">C1T31_11735</name>
</gene>
<dbReference type="InterPro" id="IPR007346">
    <property type="entry name" value="Endonuclease-I"/>
</dbReference>
<comment type="caution">
    <text evidence="8">The sequence shown here is derived from an EMBL/GenBank/DDBJ whole genome shotgun (WGS) entry which is preliminary data.</text>
</comment>
<evidence type="ECO:0000313" key="9">
    <source>
        <dbReference type="Proteomes" id="UP000236641"/>
    </source>
</evidence>
<dbReference type="InterPro" id="IPR036116">
    <property type="entry name" value="FN3_sf"/>
</dbReference>
<dbReference type="CDD" id="cd00063">
    <property type="entry name" value="FN3"/>
    <property type="match status" value="1"/>
</dbReference>
<dbReference type="Gene3D" id="2.60.40.10">
    <property type="entry name" value="Immunoglobulins"/>
    <property type="match status" value="1"/>
</dbReference>
<protein>
    <submittedName>
        <fullName evidence="8">Endonuclease I</fullName>
    </submittedName>
</protein>
<dbReference type="PANTHER" id="PTHR33607">
    <property type="entry name" value="ENDONUCLEASE-1"/>
    <property type="match status" value="1"/>
</dbReference>
<proteinExistence type="inferred from homology"/>
<comment type="similarity">
    <text evidence="1">Belongs to the EndA/NucM nuclease family.</text>
</comment>
<dbReference type="GO" id="GO:0016787">
    <property type="term" value="F:hydrolase activity"/>
    <property type="evidence" value="ECO:0007669"/>
    <property type="project" value="UniProtKB-KW"/>
</dbReference>
<evidence type="ECO:0000256" key="3">
    <source>
        <dbReference type="ARBA" id="ARBA00022729"/>
    </source>
</evidence>
<evidence type="ECO:0000256" key="1">
    <source>
        <dbReference type="ARBA" id="ARBA00006429"/>
    </source>
</evidence>
<dbReference type="Pfam" id="PF04231">
    <property type="entry name" value="Endonuclease_1"/>
    <property type="match status" value="1"/>
</dbReference>
<evidence type="ECO:0000256" key="4">
    <source>
        <dbReference type="ARBA" id="ARBA00022801"/>
    </source>
</evidence>
<feature type="chain" id="PRO_5014368021" evidence="6">
    <location>
        <begin position="19"/>
        <end position="612"/>
    </location>
</feature>
<evidence type="ECO:0000313" key="8">
    <source>
        <dbReference type="EMBL" id="PNQ72457.1"/>
    </source>
</evidence>
<dbReference type="InterPro" id="IPR013783">
    <property type="entry name" value="Ig-like_fold"/>
</dbReference>
<evidence type="ECO:0000256" key="2">
    <source>
        <dbReference type="ARBA" id="ARBA00022722"/>
    </source>
</evidence>
<name>A0A2K1DWN9_9FLAO</name>
<dbReference type="PROSITE" id="PS50853">
    <property type="entry name" value="FN3"/>
    <property type="match status" value="1"/>
</dbReference>
<dbReference type="SMART" id="SM00060">
    <property type="entry name" value="FN3"/>
    <property type="match status" value="1"/>
</dbReference>
<evidence type="ECO:0000256" key="6">
    <source>
        <dbReference type="SAM" id="SignalP"/>
    </source>
</evidence>
<keyword evidence="2" id="KW-0540">Nuclease</keyword>
<dbReference type="Pfam" id="PF18962">
    <property type="entry name" value="Por_Secre_tail"/>
    <property type="match status" value="1"/>
</dbReference>
<dbReference type="Proteomes" id="UP000236641">
    <property type="component" value="Unassembled WGS sequence"/>
</dbReference>
<dbReference type="OrthoDB" id="5485925at2"/>
<dbReference type="GO" id="GO:0004519">
    <property type="term" value="F:endonuclease activity"/>
    <property type="evidence" value="ECO:0007669"/>
    <property type="project" value="UniProtKB-KW"/>
</dbReference>
<accession>A0A2K1DWN9</accession>
<dbReference type="PANTHER" id="PTHR33607:SF2">
    <property type="entry name" value="ENDONUCLEASE-1"/>
    <property type="match status" value="1"/>
</dbReference>
<keyword evidence="3 6" id="KW-0732">Signal</keyword>
<dbReference type="AlphaFoldDB" id="A0A2K1DWN9"/>
<dbReference type="EMBL" id="POWF01000008">
    <property type="protein sequence ID" value="PNQ72457.1"/>
    <property type="molecule type" value="Genomic_DNA"/>
</dbReference>
<feature type="signal peptide" evidence="6">
    <location>
        <begin position="1"/>
        <end position="18"/>
    </location>
</feature>
<dbReference type="InterPro" id="IPR003961">
    <property type="entry name" value="FN3_dom"/>
</dbReference>
<dbReference type="RefSeq" id="WP_103052701.1">
    <property type="nucleotide sequence ID" value="NZ_POWF01000008.1"/>
</dbReference>
<keyword evidence="8" id="KW-0255">Endonuclease</keyword>
<dbReference type="InterPro" id="IPR026444">
    <property type="entry name" value="Secre_tail"/>
</dbReference>
<keyword evidence="9" id="KW-1185">Reference proteome</keyword>
<dbReference type="SUPFAM" id="SSF49265">
    <property type="entry name" value="Fibronectin type III"/>
    <property type="match status" value="1"/>
</dbReference>
<dbReference type="NCBIfam" id="TIGR04183">
    <property type="entry name" value="Por_Secre_tail"/>
    <property type="match status" value="1"/>
</dbReference>
<dbReference type="InterPro" id="IPR044925">
    <property type="entry name" value="His-Me_finger_sf"/>
</dbReference>
<feature type="domain" description="Fibronectin type-III" evidence="7">
    <location>
        <begin position="304"/>
        <end position="391"/>
    </location>
</feature>
<organism evidence="8 9">
    <name type="scientific">Hanstruepera neustonica</name>
    <dbReference type="NCBI Taxonomy" id="1445657"/>
    <lineage>
        <taxon>Bacteria</taxon>
        <taxon>Pseudomonadati</taxon>
        <taxon>Bacteroidota</taxon>
        <taxon>Flavobacteriia</taxon>
        <taxon>Flavobacteriales</taxon>
        <taxon>Flavobacteriaceae</taxon>
        <taxon>Hanstruepera</taxon>
    </lineage>
</organism>
<keyword evidence="4" id="KW-0378">Hydrolase</keyword>
<sequence>MKQFYTVLFTLFTLASFAQIPSGYYDYATGTGYELKTQLKKIIDNVDDPEINNTVEVEHMDQGYDAIDTFFATYDLDDYYETASNTILDIYSENPDGNDPYNFSPVTDECGEYSAEGDCYNKEHIIPQSVFSSNSPMRGDAHQLLPSDGRVNGFRSNAPYGRVDDSQLSSQSGITNPTQNGSKLGNNLNSGYSAGYTNEVFEPIDEFKGDVARIYFYFVTRYEDQVSAWSTYDMFDGSSDKAIADPFLTILRTWHEMDPVSQKEIDRNNNIFYNHQSNRNPFVDHPEWVALVWDTDPDTENPTAPTNLVASNPTGNSIDLDWNASTDNIGVVGYNYYIDDVYSATVLNTTTSNTVLGLSPNTNYCFKITAIDAAGNESGFSNEACETTLENTNLLCIDESFENMPANSSSYSFRTWTGDQGITWDATDARTDQTLNGSRAITIRNGELILNDSNFPIEELTVTTQRVFSGDSGTFDLVINGSVIGTIPYGDSPVTTTIPCNINNVVDLSINNNSNPSNRVMFDDLNWSCFLLSNEEFTQNTFTLYPNPVSGNHITVNATESLDYEIYDLLGKLTLKGTSQNGEIHVGKLTKGVYLIKLQKGNKTITKKLIKQ</sequence>
<feature type="compositionally biased region" description="Polar residues" evidence="5">
    <location>
        <begin position="166"/>
        <end position="179"/>
    </location>
</feature>
<evidence type="ECO:0000256" key="5">
    <source>
        <dbReference type="SAM" id="MobiDB-lite"/>
    </source>
</evidence>